<accession>A0AA38IYL8</accession>
<protein>
    <recommendedName>
        <fullName evidence="1">DUF4780 domain-containing protein</fullName>
    </recommendedName>
</protein>
<sequence>MSLEWLTQTVGSLTPFWEGAQPNVVPLAKLPRLVRATLWIPRPTVDVEVVLRRLEGQNQWVRVKKWVLFHHESASPGKLFVFGLGIDDAKIMR</sequence>
<comment type="caution">
    <text evidence="2">The sequence shown here is derived from an EMBL/GenBank/DDBJ whole genome shotgun (WGS) entry which is preliminary data.</text>
</comment>
<reference evidence="2" key="1">
    <citation type="journal article" date="2023" name="G3 (Bethesda)">
        <title>Whole genome assemblies of Zophobas morio and Tenebrio molitor.</title>
        <authorList>
            <person name="Kaur S."/>
            <person name="Stinson S.A."/>
            <person name="diCenzo G.C."/>
        </authorList>
    </citation>
    <scope>NUCLEOTIDE SEQUENCE</scope>
    <source>
        <strain evidence="2">QUZm001</strain>
    </source>
</reference>
<dbReference type="InterPro" id="IPR031961">
    <property type="entry name" value="DUF4780"/>
</dbReference>
<organism evidence="2 3">
    <name type="scientific">Zophobas morio</name>
    <dbReference type="NCBI Taxonomy" id="2755281"/>
    <lineage>
        <taxon>Eukaryota</taxon>
        <taxon>Metazoa</taxon>
        <taxon>Ecdysozoa</taxon>
        <taxon>Arthropoda</taxon>
        <taxon>Hexapoda</taxon>
        <taxon>Insecta</taxon>
        <taxon>Pterygota</taxon>
        <taxon>Neoptera</taxon>
        <taxon>Endopterygota</taxon>
        <taxon>Coleoptera</taxon>
        <taxon>Polyphaga</taxon>
        <taxon>Cucujiformia</taxon>
        <taxon>Tenebrionidae</taxon>
        <taxon>Zophobas</taxon>
    </lineage>
</organism>
<evidence type="ECO:0000313" key="2">
    <source>
        <dbReference type="EMBL" id="KAJ3665593.1"/>
    </source>
</evidence>
<gene>
    <name evidence="2" type="ORF">Zmor_001084</name>
</gene>
<proteinExistence type="predicted"/>
<dbReference type="AlphaFoldDB" id="A0AA38IYL8"/>
<feature type="domain" description="DUF4780" evidence="1">
    <location>
        <begin position="2"/>
        <end position="84"/>
    </location>
</feature>
<evidence type="ECO:0000313" key="3">
    <source>
        <dbReference type="Proteomes" id="UP001168821"/>
    </source>
</evidence>
<dbReference type="Proteomes" id="UP001168821">
    <property type="component" value="Unassembled WGS sequence"/>
</dbReference>
<name>A0AA38IYL8_9CUCU</name>
<dbReference type="Pfam" id="PF16012">
    <property type="entry name" value="DUF4780"/>
    <property type="match status" value="1"/>
</dbReference>
<dbReference type="EMBL" id="JALNTZ010000001">
    <property type="protein sequence ID" value="KAJ3665593.1"/>
    <property type="molecule type" value="Genomic_DNA"/>
</dbReference>
<keyword evidence="3" id="KW-1185">Reference proteome</keyword>
<evidence type="ECO:0000259" key="1">
    <source>
        <dbReference type="Pfam" id="PF16012"/>
    </source>
</evidence>